<dbReference type="EMBL" id="CP093313">
    <property type="protein sequence ID" value="UWZ86617.1"/>
    <property type="molecule type" value="Genomic_DNA"/>
</dbReference>
<dbReference type="AlphaFoldDB" id="A0A9J7BVQ9"/>
<protein>
    <submittedName>
        <fullName evidence="1">Uncharacterized protein</fullName>
    </submittedName>
</protein>
<gene>
    <name evidence="1" type="ORF">MOP44_11885</name>
</gene>
<dbReference type="Proteomes" id="UP001059380">
    <property type="component" value="Chromosome"/>
</dbReference>
<evidence type="ECO:0000313" key="2">
    <source>
        <dbReference type="Proteomes" id="UP001059380"/>
    </source>
</evidence>
<name>A0A9J7BVQ9_9BACT</name>
<keyword evidence="2" id="KW-1185">Reference proteome</keyword>
<proteinExistence type="predicted"/>
<accession>A0A9J7BVQ9</accession>
<organism evidence="1 2">
    <name type="scientific">Occallatibacter riparius</name>
    <dbReference type="NCBI Taxonomy" id="1002689"/>
    <lineage>
        <taxon>Bacteria</taxon>
        <taxon>Pseudomonadati</taxon>
        <taxon>Acidobacteriota</taxon>
        <taxon>Terriglobia</taxon>
        <taxon>Terriglobales</taxon>
        <taxon>Acidobacteriaceae</taxon>
        <taxon>Occallatibacter</taxon>
    </lineage>
</organism>
<dbReference type="KEGG" id="orp:MOP44_11885"/>
<sequence length="80" mass="9284">MPSIDLRQLRDTRKLKRWLRAGQTVEVRERNEVIGDLIPRPPSAAPTRLPDFAARLKEDFGDRLIPAVDTLLESRENSRY</sequence>
<dbReference type="RefSeq" id="WP_260796255.1">
    <property type="nucleotide sequence ID" value="NZ_CP093313.1"/>
</dbReference>
<reference evidence="1" key="1">
    <citation type="submission" date="2021-04" db="EMBL/GenBank/DDBJ databases">
        <title>Phylogenetic analysis of Acidobacteriaceae.</title>
        <authorList>
            <person name="Qiu L."/>
            <person name="Zhang Q."/>
        </authorList>
    </citation>
    <scope>NUCLEOTIDE SEQUENCE</scope>
    <source>
        <strain evidence="1">DSM 25168</strain>
    </source>
</reference>
<evidence type="ECO:0000313" key="1">
    <source>
        <dbReference type="EMBL" id="UWZ86617.1"/>
    </source>
</evidence>